<dbReference type="OrthoDB" id="14911at2759"/>
<dbReference type="EMBL" id="BT055884">
    <property type="protein sequence ID" value="ACL54491.1"/>
    <property type="molecule type" value="mRNA"/>
</dbReference>
<proteinExistence type="evidence at transcript level"/>
<dbReference type="RefSeq" id="NP_001146665.2">
    <property type="nucleotide sequence ID" value="NM_001153193.2"/>
</dbReference>
<reference evidence="2" key="1">
    <citation type="journal article" date="2009" name="PLoS Genet.">
        <title>Sequencing, mapping, and analysis of 27,455 maize full-length cDNAs.</title>
        <authorList>
            <person name="Soderlund C."/>
            <person name="Descour A."/>
            <person name="Kudrna D."/>
            <person name="Bomhoff M."/>
            <person name="Boyd L."/>
            <person name="Currie J."/>
            <person name="Angelova A."/>
            <person name="Collura K."/>
            <person name="Wissotski M."/>
            <person name="Ashley E."/>
            <person name="Morrow D."/>
            <person name="Fernandes J."/>
            <person name="Walbot V."/>
            <person name="Yu Y."/>
        </authorList>
    </citation>
    <scope>NUCLEOTIDE SEQUENCE</scope>
    <source>
        <strain evidence="2">B73</strain>
    </source>
</reference>
<feature type="compositionally biased region" description="Gly residues" evidence="1">
    <location>
        <begin position="253"/>
        <end position="274"/>
    </location>
</feature>
<feature type="compositionally biased region" description="Basic and acidic residues" evidence="1">
    <location>
        <begin position="354"/>
        <end position="363"/>
    </location>
</feature>
<evidence type="ECO:0000313" key="2">
    <source>
        <dbReference type="EMBL" id="ACL54491.1"/>
    </source>
</evidence>
<sequence length="422" mass="44804">MPGAAVRGRARGRRLRAARPARGRQLLRAAPVLGGRVRRNQPGPEDGVHRRMVREHRRGAGARPAGTVGVVRESRRAAHPEGRRGRRGADAGVGRPHLGGARPHQARRADGHARPGHGELLPRHARAVRALPAQPRQGPELRAGHRDGHHVHTPPKDGDRRRRRRAGAGDAAGPRELPRRHRPVRREVRHAGPPAVPHAGHHAQQGLPPAQLPRRVHQQGRAEGAVARHPLPRGGARGVGRAGELRAEVEEAGQGGQPPGGAEQGVGGARGGPAGRRRVVERAGVPVHRRRRGGGVPGGLRERAPGGGGARAGERQGPRDRAQHPGRVHPRHPAGAGLHLHREPVLPGELLRVAAERRRDGGGHQRAAPHPQGAVAQDREQDRGRRAVRRVRGGAAVAGGRAGERLRAGHPGLAAPHHGDDV</sequence>
<feature type="compositionally biased region" description="Basic residues" evidence="1">
    <location>
        <begin position="50"/>
        <end position="60"/>
    </location>
</feature>
<accession>B8A2U2</accession>
<feature type="compositionally biased region" description="Basic residues" evidence="1">
    <location>
        <begin position="8"/>
        <end position="22"/>
    </location>
</feature>
<feature type="region of interest" description="Disordered" evidence="1">
    <location>
        <begin position="133"/>
        <end position="186"/>
    </location>
</feature>
<dbReference type="HOGENOM" id="CLU_651107_0_0_1"/>
<dbReference type="AlphaFoldDB" id="B8A2U2"/>
<feature type="region of interest" description="Disordered" evidence="1">
    <location>
        <begin position="1"/>
        <end position="120"/>
    </location>
</feature>
<dbReference type="KEGG" id="zma:100280265"/>
<evidence type="ECO:0000256" key="1">
    <source>
        <dbReference type="SAM" id="MobiDB-lite"/>
    </source>
</evidence>
<protein>
    <submittedName>
        <fullName evidence="2">Uncharacterized protein</fullName>
    </submittedName>
</protein>
<feature type="region of interest" description="Disordered" evidence="1">
    <location>
        <begin position="214"/>
        <end position="422"/>
    </location>
</feature>
<feature type="compositionally biased region" description="Basic and acidic residues" evidence="1">
    <location>
        <begin position="312"/>
        <end position="323"/>
    </location>
</feature>
<organism evidence="2">
    <name type="scientific">Zea mays</name>
    <name type="common">Maize</name>
    <dbReference type="NCBI Taxonomy" id="4577"/>
    <lineage>
        <taxon>Eukaryota</taxon>
        <taxon>Viridiplantae</taxon>
        <taxon>Streptophyta</taxon>
        <taxon>Embryophyta</taxon>
        <taxon>Tracheophyta</taxon>
        <taxon>Spermatophyta</taxon>
        <taxon>Magnoliopsida</taxon>
        <taxon>Liliopsida</taxon>
        <taxon>Poales</taxon>
        <taxon>Poaceae</taxon>
        <taxon>PACMAD clade</taxon>
        <taxon>Panicoideae</taxon>
        <taxon>Andropogonodae</taxon>
        <taxon>Andropogoneae</taxon>
        <taxon>Tripsacinae</taxon>
        <taxon>Zea</taxon>
    </lineage>
</organism>
<feature type="compositionally biased region" description="Basic and acidic residues" evidence="1">
    <location>
        <begin position="72"/>
        <end position="89"/>
    </location>
</feature>
<name>B8A2U2_MAIZE</name>
<dbReference type="GeneID" id="100280265"/>
<feature type="compositionally biased region" description="Basic and acidic residues" evidence="1">
    <location>
        <begin position="107"/>
        <end position="120"/>
    </location>
</feature>